<evidence type="ECO:0000256" key="1">
    <source>
        <dbReference type="ARBA" id="ARBA00022741"/>
    </source>
</evidence>
<evidence type="ECO:0000256" key="2">
    <source>
        <dbReference type="ARBA" id="ARBA00022840"/>
    </source>
</evidence>
<dbReference type="GO" id="GO:0000146">
    <property type="term" value="F:microfilament motor activity"/>
    <property type="evidence" value="ECO:0007669"/>
    <property type="project" value="TreeGrafter"/>
</dbReference>
<dbReference type="GO" id="GO:0005737">
    <property type="term" value="C:cytoplasm"/>
    <property type="evidence" value="ECO:0007669"/>
    <property type="project" value="TreeGrafter"/>
</dbReference>
<evidence type="ECO:0000313" key="7">
    <source>
        <dbReference type="Proteomes" id="UP000631114"/>
    </source>
</evidence>
<keyword evidence="7" id="KW-1185">Reference proteome</keyword>
<keyword evidence="4" id="KW-0505">Motor protein</keyword>
<comment type="similarity">
    <text evidence="4">Belongs to the TRAFAC class myosin-kinesin ATPase superfamily. Myosin family.</text>
</comment>
<proteinExistence type="inferred from homology"/>
<keyword evidence="1" id="KW-0547">Nucleotide-binding</keyword>
<dbReference type="GO" id="GO:0016020">
    <property type="term" value="C:membrane"/>
    <property type="evidence" value="ECO:0007669"/>
    <property type="project" value="TreeGrafter"/>
</dbReference>
<dbReference type="PANTHER" id="PTHR13140:SF792">
    <property type="entry name" value="MYOSIN-9"/>
    <property type="match status" value="1"/>
</dbReference>
<dbReference type="AlphaFoldDB" id="A0A835HWD1"/>
<evidence type="ECO:0000259" key="5">
    <source>
        <dbReference type="PROSITE" id="PS51456"/>
    </source>
</evidence>
<keyword evidence="3 4" id="KW-0009">Actin-binding</keyword>
<evidence type="ECO:0000256" key="4">
    <source>
        <dbReference type="PROSITE-ProRule" id="PRU00782"/>
    </source>
</evidence>
<evidence type="ECO:0000256" key="3">
    <source>
        <dbReference type="ARBA" id="ARBA00023203"/>
    </source>
</evidence>
<dbReference type="GO" id="GO:0051015">
    <property type="term" value="F:actin filament binding"/>
    <property type="evidence" value="ECO:0007669"/>
    <property type="project" value="TreeGrafter"/>
</dbReference>
<reference evidence="6 7" key="1">
    <citation type="submission" date="2020-10" db="EMBL/GenBank/DDBJ databases">
        <title>The Coptis chinensis genome and diversification of protoberbering-type alkaloids.</title>
        <authorList>
            <person name="Wang B."/>
            <person name="Shu S."/>
            <person name="Song C."/>
            <person name="Liu Y."/>
        </authorList>
    </citation>
    <scope>NUCLEOTIDE SEQUENCE [LARGE SCALE GENOMIC DNA]</scope>
    <source>
        <strain evidence="6">HL-2020</strain>
        <tissue evidence="6">Leaf</tissue>
    </source>
</reference>
<dbReference type="OrthoDB" id="1729146at2759"/>
<comment type="caution">
    <text evidence="6">The sequence shown here is derived from an EMBL/GenBank/DDBJ whole genome shotgun (WGS) entry which is preliminary data.</text>
</comment>
<sequence length="152" mass="16929">MDLVYSLGVEVFLKFEWSGSHGRSVLARARSVGIGDDSLGIEFDEPYVPEPDLGKRYYDYKKKATEKIEIEKYKLGNPQSFRYLNQLNCYELVGVSDAHEYLATRRAMDITGITEAEQDSIFKVVAVIHHLGSRLPSIVSARARVAGAGAIS</sequence>
<dbReference type="EMBL" id="JADFTS010000005">
    <property type="protein sequence ID" value="KAF9606946.1"/>
    <property type="molecule type" value="Genomic_DNA"/>
</dbReference>
<gene>
    <name evidence="6" type="ORF">IFM89_030244</name>
</gene>
<organism evidence="6 7">
    <name type="scientific">Coptis chinensis</name>
    <dbReference type="NCBI Taxonomy" id="261450"/>
    <lineage>
        <taxon>Eukaryota</taxon>
        <taxon>Viridiplantae</taxon>
        <taxon>Streptophyta</taxon>
        <taxon>Embryophyta</taxon>
        <taxon>Tracheophyta</taxon>
        <taxon>Spermatophyta</taxon>
        <taxon>Magnoliopsida</taxon>
        <taxon>Ranunculales</taxon>
        <taxon>Ranunculaceae</taxon>
        <taxon>Coptidoideae</taxon>
        <taxon>Coptis</taxon>
    </lineage>
</organism>
<dbReference type="Gene3D" id="1.10.10.820">
    <property type="match status" value="1"/>
</dbReference>
<comment type="caution">
    <text evidence="4">Lacks conserved residue(s) required for the propagation of feature annotation.</text>
</comment>
<feature type="domain" description="Myosin motor" evidence="5">
    <location>
        <begin position="62"/>
        <end position="152"/>
    </location>
</feature>
<dbReference type="GO" id="GO:0007015">
    <property type="term" value="P:actin filament organization"/>
    <property type="evidence" value="ECO:0007669"/>
    <property type="project" value="TreeGrafter"/>
</dbReference>
<dbReference type="PROSITE" id="PS51456">
    <property type="entry name" value="MYOSIN_MOTOR"/>
    <property type="match status" value="1"/>
</dbReference>
<keyword evidence="4" id="KW-0518">Myosin</keyword>
<dbReference type="InterPro" id="IPR027417">
    <property type="entry name" value="P-loop_NTPase"/>
</dbReference>
<protein>
    <recommendedName>
        <fullName evidence="5">Myosin motor domain-containing protein</fullName>
    </recommendedName>
</protein>
<dbReference type="GO" id="GO:0005524">
    <property type="term" value="F:ATP binding"/>
    <property type="evidence" value="ECO:0007669"/>
    <property type="project" value="UniProtKB-KW"/>
</dbReference>
<keyword evidence="2" id="KW-0067">ATP-binding</keyword>
<accession>A0A835HWD1</accession>
<name>A0A835HWD1_9MAGN</name>
<dbReference type="SUPFAM" id="SSF52540">
    <property type="entry name" value="P-loop containing nucleoside triphosphate hydrolases"/>
    <property type="match status" value="1"/>
</dbReference>
<dbReference type="InterPro" id="IPR001609">
    <property type="entry name" value="Myosin_head_motor_dom-like"/>
</dbReference>
<dbReference type="PANTHER" id="PTHR13140">
    <property type="entry name" value="MYOSIN"/>
    <property type="match status" value="1"/>
</dbReference>
<evidence type="ECO:0000313" key="6">
    <source>
        <dbReference type="EMBL" id="KAF9606946.1"/>
    </source>
</evidence>
<dbReference type="GO" id="GO:0016459">
    <property type="term" value="C:myosin complex"/>
    <property type="evidence" value="ECO:0007669"/>
    <property type="project" value="UniProtKB-KW"/>
</dbReference>
<dbReference type="Pfam" id="PF00063">
    <property type="entry name" value="Myosin_head"/>
    <property type="match status" value="1"/>
</dbReference>
<dbReference type="Proteomes" id="UP000631114">
    <property type="component" value="Unassembled WGS sequence"/>
</dbReference>